<dbReference type="FunFam" id="3.40.30.10:FF:000013">
    <property type="entry name" value="Blast:Protein SCO1 homolog, mitochondrial"/>
    <property type="match status" value="1"/>
</dbReference>
<feature type="transmembrane region" description="Helical" evidence="11">
    <location>
        <begin position="53"/>
        <end position="72"/>
    </location>
</feature>
<dbReference type="SUPFAM" id="SSF52833">
    <property type="entry name" value="Thioredoxin-like"/>
    <property type="match status" value="1"/>
</dbReference>
<keyword evidence="8" id="KW-0143">Chaperone</keyword>
<dbReference type="PANTHER" id="PTHR12151:SF5">
    <property type="entry name" value="AT19154P"/>
    <property type="match status" value="1"/>
</dbReference>
<accession>A0AAV7JUW5</accession>
<dbReference type="Pfam" id="PF02630">
    <property type="entry name" value="SCO1-SenC"/>
    <property type="match status" value="1"/>
</dbReference>
<keyword evidence="6 8" id="KW-0496">Mitochondrion</keyword>
<evidence type="ECO:0000313" key="14">
    <source>
        <dbReference type="Proteomes" id="UP001165289"/>
    </source>
</evidence>
<proteinExistence type="inferred from homology"/>
<keyword evidence="3 8" id="KW-0479">Metal-binding</keyword>
<comment type="function">
    <text evidence="8">Copper metallochaperone essential for the synthesis and maturation of cytochrome c oxidase subunit II (MT-CO2/COX2) by facilitating the incorporation of copper into the Cu(A) site of MT-CO2/COX2.</text>
</comment>
<evidence type="ECO:0000256" key="9">
    <source>
        <dbReference type="PIRSR" id="PIRSR037736-1"/>
    </source>
</evidence>
<reference evidence="13 14" key="1">
    <citation type="journal article" date="2023" name="BMC Biol.">
        <title>The compact genome of the sponge Oopsacas minuta (Hexactinellida) is lacking key metazoan core genes.</title>
        <authorList>
            <person name="Santini S."/>
            <person name="Schenkelaars Q."/>
            <person name="Jourda C."/>
            <person name="Duchesne M."/>
            <person name="Belahbib H."/>
            <person name="Rocher C."/>
            <person name="Selva M."/>
            <person name="Riesgo A."/>
            <person name="Vervoort M."/>
            <person name="Leys S.P."/>
            <person name="Kodjabachian L."/>
            <person name="Le Bivic A."/>
            <person name="Borchiellini C."/>
            <person name="Claverie J.M."/>
            <person name="Renard E."/>
        </authorList>
    </citation>
    <scope>NUCLEOTIDE SEQUENCE [LARGE SCALE GENOMIC DNA]</scope>
    <source>
        <strain evidence="13">SPO-2</strain>
    </source>
</reference>
<keyword evidence="4 8" id="KW-0999">Mitochondrion inner membrane</keyword>
<evidence type="ECO:0000256" key="6">
    <source>
        <dbReference type="ARBA" id="ARBA00023128"/>
    </source>
</evidence>
<protein>
    <submittedName>
        <fullName evidence="13">Protein SCO1-like protein, mitochondrial-like</fullName>
    </submittedName>
</protein>
<gene>
    <name evidence="13" type="ORF">LOD99_4125</name>
</gene>
<dbReference type="CDD" id="cd02968">
    <property type="entry name" value="SCO"/>
    <property type="match status" value="1"/>
</dbReference>
<evidence type="ECO:0000256" key="8">
    <source>
        <dbReference type="PIRNR" id="PIRNR037736"/>
    </source>
</evidence>
<evidence type="ECO:0000259" key="12">
    <source>
        <dbReference type="PROSITE" id="PS51352"/>
    </source>
</evidence>
<name>A0AAV7JUW5_9METZ</name>
<comment type="subcellular location">
    <subcellularLocation>
        <location evidence="1 8">Mitochondrion inner membrane</location>
    </subcellularLocation>
</comment>
<feature type="disulfide bond" description="Redox-active" evidence="10">
    <location>
        <begin position="129"/>
        <end position="133"/>
    </location>
</feature>
<keyword evidence="14" id="KW-1185">Reference proteome</keyword>
<evidence type="ECO:0000313" key="13">
    <source>
        <dbReference type="EMBL" id="KAI6652739.1"/>
    </source>
</evidence>
<evidence type="ECO:0000256" key="3">
    <source>
        <dbReference type="ARBA" id="ARBA00022723"/>
    </source>
</evidence>
<feature type="binding site" evidence="9">
    <location>
        <position position="129"/>
    </location>
    <ligand>
        <name>Cu cation</name>
        <dbReference type="ChEBI" id="CHEBI:23378"/>
    </ligand>
</feature>
<dbReference type="PIRSF" id="PIRSF037736">
    <property type="entry name" value="SCO1"/>
    <property type="match status" value="1"/>
</dbReference>
<dbReference type="PROSITE" id="PS51352">
    <property type="entry name" value="THIOREDOXIN_2"/>
    <property type="match status" value="1"/>
</dbReference>
<feature type="binding site" evidence="9">
    <location>
        <position position="133"/>
    </location>
    <ligand>
        <name>Cu cation</name>
        <dbReference type="ChEBI" id="CHEBI:23378"/>
    </ligand>
</feature>
<dbReference type="GO" id="GO:0005507">
    <property type="term" value="F:copper ion binding"/>
    <property type="evidence" value="ECO:0007669"/>
    <property type="project" value="InterPro"/>
</dbReference>
<feature type="domain" description="Thioredoxin" evidence="12">
    <location>
        <begin position="91"/>
        <end position="255"/>
    </location>
</feature>
<comment type="similarity">
    <text evidence="2 8">Belongs to the SCO1/2 family.</text>
</comment>
<dbReference type="InterPro" id="IPR017276">
    <property type="entry name" value="Synth_of_cyt-c-oxidase_Sco1/2"/>
</dbReference>
<organism evidence="13 14">
    <name type="scientific">Oopsacas minuta</name>
    <dbReference type="NCBI Taxonomy" id="111878"/>
    <lineage>
        <taxon>Eukaryota</taxon>
        <taxon>Metazoa</taxon>
        <taxon>Porifera</taxon>
        <taxon>Hexactinellida</taxon>
        <taxon>Hexasterophora</taxon>
        <taxon>Lyssacinosida</taxon>
        <taxon>Leucopsacidae</taxon>
        <taxon>Oopsacas</taxon>
    </lineage>
</organism>
<comment type="caution">
    <text evidence="13">The sequence shown here is derived from an EMBL/GenBank/DDBJ whole genome shotgun (WGS) entry which is preliminary data.</text>
</comment>
<evidence type="ECO:0000256" key="7">
    <source>
        <dbReference type="ARBA" id="ARBA00023136"/>
    </source>
</evidence>
<dbReference type="InterPro" id="IPR013766">
    <property type="entry name" value="Thioredoxin_domain"/>
</dbReference>
<dbReference type="PANTHER" id="PTHR12151">
    <property type="entry name" value="ELECTRON TRANSPORT PROTIN SCO1/SENC FAMILY MEMBER"/>
    <property type="match status" value="1"/>
</dbReference>
<dbReference type="Proteomes" id="UP001165289">
    <property type="component" value="Unassembled WGS sequence"/>
</dbReference>
<dbReference type="GO" id="GO:0016531">
    <property type="term" value="F:copper chaperone activity"/>
    <property type="evidence" value="ECO:0007669"/>
    <property type="project" value="InterPro"/>
</dbReference>
<evidence type="ECO:0000256" key="5">
    <source>
        <dbReference type="ARBA" id="ARBA00023008"/>
    </source>
</evidence>
<evidence type="ECO:0000256" key="11">
    <source>
        <dbReference type="SAM" id="Phobius"/>
    </source>
</evidence>
<dbReference type="GO" id="GO:0033617">
    <property type="term" value="P:mitochondrial respiratory chain complex IV assembly"/>
    <property type="evidence" value="ECO:0007669"/>
    <property type="project" value="TreeGrafter"/>
</dbReference>
<evidence type="ECO:0000256" key="1">
    <source>
        <dbReference type="ARBA" id="ARBA00004273"/>
    </source>
</evidence>
<dbReference type="GO" id="GO:0006878">
    <property type="term" value="P:intracellular copper ion homeostasis"/>
    <property type="evidence" value="ECO:0007669"/>
    <property type="project" value="UniProtKB-UniRule"/>
</dbReference>
<dbReference type="EMBL" id="JAKMXF010000297">
    <property type="protein sequence ID" value="KAI6652739.1"/>
    <property type="molecule type" value="Genomic_DNA"/>
</dbReference>
<sequence>MLKNHLKNVSNLLNRLTSVRTKYSPVTIGITCRNVKRTISGETKQASKFKGPVSWTSLALIVIAGGIIVYTSKKMQDEKRLKKAERASQAVGKAAIGGPFSLVDHDGNPKTDKDYLGKWILIYFGFTFCPDICPEELEKIGDIIDNLDKIELLPKLNPLLISVDPIRDTPEKIKIYLNDFHPKIVGLTGTPEQIDEVAKNYRVYYSQSKPDSDNDYLVDHTIITYLVNPNGEFVDYYGKNKTVAQVTAGITNHMLAFKHSN</sequence>
<dbReference type="GO" id="GO:0005743">
    <property type="term" value="C:mitochondrial inner membrane"/>
    <property type="evidence" value="ECO:0007669"/>
    <property type="project" value="UniProtKB-SubCell"/>
</dbReference>
<keyword evidence="5 8" id="KW-0186">Copper</keyword>
<evidence type="ECO:0000256" key="2">
    <source>
        <dbReference type="ARBA" id="ARBA00010996"/>
    </source>
</evidence>
<evidence type="ECO:0000256" key="4">
    <source>
        <dbReference type="ARBA" id="ARBA00022792"/>
    </source>
</evidence>
<keyword evidence="11" id="KW-1133">Transmembrane helix</keyword>
<evidence type="ECO:0000256" key="10">
    <source>
        <dbReference type="PIRSR" id="PIRSR603782-2"/>
    </source>
</evidence>
<keyword evidence="10" id="KW-1015">Disulfide bond</keyword>
<dbReference type="Gene3D" id="3.40.30.10">
    <property type="entry name" value="Glutaredoxin"/>
    <property type="match status" value="1"/>
</dbReference>
<keyword evidence="7 11" id="KW-0472">Membrane</keyword>
<comment type="subunit">
    <text evidence="8">Homodimer.</text>
</comment>
<dbReference type="AlphaFoldDB" id="A0AAV7JUW5"/>
<keyword evidence="11" id="KW-0812">Transmembrane</keyword>
<dbReference type="InterPro" id="IPR003782">
    <property type="entry name" value="SCO1/SenC"/>
</dbReference>
<dbReference type="InterPro" id="IPR036249">
    <property type="entry name" value="Thioredoxin-like_sf"/>
</dbReference>
<feature type="binding site" evidence="9">
    <location>
        <position position="220"/>
    </location>
    <ligand>
        <name>Cu cation</name>
        <dbReference type="ChEBI" id="CHEBI:23378"/>
    </ligand>
</feature>